<keyword evidence="3" id="KW-0520">NAD</keyword>
<organism evidence="8">
    <name type="scientific">Grosmannia clavigera (strain kw1407 / UAMH 11150)</name>
    <name type="common">Blue stain fungus</name>
    <name type="synonym">Graphiocladiella clavigera</name>
    <dbReference type="NCBI Taxonomy" id="655863"/>
    <lineage>
        <taxon>Eukaryota</taxon>
        <taxon>Fungi</taxon>
        <taxon>Dikarya</taxon>
        <taxon>Ascomycota</taxon>
        <taxon>Pezizomycotina</taxon>
        <taxon>Sordariomycetes</taxon>
        <taxon>Sordariomycetidae</taxon>
        <taxon>Ophiostomatales</taxon>
        <taxon>Ophiostomataceae</taxon>
        <taxon>Leptographium</taxon>
    </lineage>
</organism>
<feature type="compositionally biased region" description="Basic and acidic residues" evidence="5">
    <location>
        <begin position="837"/>
        <end position="846"/>
    </location>
</feature>
<dbReference type="eggNOG" id="KOG2684">
    <property type="taxonomic scope" value="Eukaryota"/>
</dbReference>
<feature type="region of interest" description="Disordered" evidence="5">
    <location>
        <begin position="688"/>
        <end position="718"/>
    </location>
</feature>
<dbReference type="GO" id="GO:0005634">
    <property type="term" value="C:nucleus"/>
    <property type="evidence" value="ECO:0007669"/>
    <property type="project" value="TreeGrafter"/>
</dbReference>
<evidence type="ECO:0000256" key="2">
    <source>
        <dbReference type="ARBA" id="ARBA00022679"/>
    </source>
</evidence>
<dbReference type="PROSITE" id="PS50305">
    <property type="entry name" value="SIRTUIN"/>
    <property type="match status" value="1"/>
</dbReference>
<evidence type="ECO:0000313" key="7">
    <source>
        <dbReference type="EMBL" id="EFX02195.1"/>
    </source>
</evidence>
<dbReference type="InterPro" id="IPR026590">
    <property type="entry name" value="Ssirtuin_cat_dom"/>
</dbReference>
<accession>F0XJ07</accession>
<dbReference type="RefSeq" id="XP_014171677.1">
    <property type="nucleotide sequence ID" value="XM_014316202.1"/>
</dbReference>
<feature type="compositionally biased region" description="Low complexity" evidence="5">
    <location>
        <begin position="348"/>
        <end position="363"/>
    </location>
</feature>
<feature type="region of interest" description="Disordered" evidence="5">
    <location>
        <begin position="576"/>
        <end position="669"/>
    </location>
</feature>
<feature type="compositionally biased region" description="Low complexity" evidence="5">
    <location>
        <begin position="783"/>
        <end position="794"/>
    </location>
</feature>
<feature type="compositionally biased region" description="Basic and acidic residues" evidence="5">
    <location>
        <begin position="90"/>
        <end position="100"/>
    </location>
</feature>
<feature type="compositionally biased region" description="Basic and acidic residues" evidence="5">
    <location>
        <begin position="819"/>
        <end position="830"/>
    </location>
</feature>
<dbReference type="SUPFAM" id="SSF52467">
    <property type="entry name" value="DHS-like NAD/FAD-binding domain"/>
    <property type="match status" value="1"/>
</dbReference>
<evidence type="ECO:0000256" key="5">
    <source>
        <dbReference type="SAM" id="MobiDB-lite"/>
    </source>
</evidence>
<dbReference type="AlphaFoldDB" id="F0XJ07"/>
<dbReference type="InterPro" id="IPR050134">
    <property type="entry name" value="NAD-dep_sirtuin_deacylases"/>
</dbReference>
<feature type="region of interest" description="Disordered" evidence="5">
    <location>
        <begin position="67"/>
        <end position="117"/>
    </location>
</feature>
<proteinExistence type="inferred from homology"/>
<evidence type="ECO:0000256" key="4">
    <source>
        <dbReference type="PROSITE-ProRule" id="PRU00236"/>
    </source>
</evidence>
<feature type="compositionally biased region" description="Low complexity" evidence="5">
    <location>
        <begin position="370"/>
        <end position="382"/>
    </location>
</feature>
<dbReference type="STRING" id="655863.F0XJ07"/>
<feature type="region of interest" description="Disordered" evidence="5">
    <location>
        <begin position="199"/>
        <end position="262"/>
    </location>
</feature>
<feature type="region of interest" description="Disordered" evidence="5">
    <location>
        <begin position="342"/>
        <end position="382"/>
    </location>
</feature>
<dbReference type="PANTHER" id="PTHR11085">
    <property type="entry name" value="NAD-DEPENDENT PROTEIN DEACYLASE SIRTUIN-5, MITOCHONDRIAL-RELATED"/>
    <property type="match status" value="1"/>
</dbReference>
<dbReference type="GO" id="GO:0017136">
    <property type="term" value="F:histone deacetylase activity, NAD-dependent"/>
    <property type="evidence" value="ECO:0007669"/>
    <property type="project" value="TreeGrafter"/>
</dbReference>
<name>F0XJ07_GROCL</name>
<feature type="region of interest" description="Disordered" evidence="5">
    <location>
        <begin position="744"/>
        <end position="910"/>
    </location>
</feature>
<comment type="caution">
    <text evidence="4">Lacks conserved residue(s) required for the propagation of feature annotation.</text>
</comment>
<dbReference type="InterPro" id="IPR003000">
    <property type="entry name" value="Sirtuin"/>
</dbReference>
<protein>
    <submittedName>
        <fullName evidence="7">Yor025wp-like protein</fullName>
    </submittedName>
</protein>
<reference evidence="7 8" key="1">
    <citation type="journal article" date="2011" name="Proc. Natl. Acad. Sci. U.S.A.">
        <title>Genome and transcriptome analyses of the mountain pine beetle-fungal symbiont Grosmannia clavigera, a lodgepole pine pathogen.</title>
        <authorList>
            <person name="DiGuistini S."/>
            <person name="Wang Y."/>
            <person name="Liao N.Y."/>
            <person name="Taylor G."/>
            <person name="Tanguay P."/>
            <person name="Feau N."/>
            <person name="Henrissat B."/>
            <person name="Chan S.K."/>
            <person name="Hesse-Orce U."/>
            <person name="Alamouti S.M."/>
            <person name="Tsui C.K.M."/>
            <person name="Docking R.T."/>
            <person name="Levasseur A."/>
            <person name="Haridas S."/>
            <person name="Robertson G."/>
            <person name="Birol I."/>
            <person name="Holt R.A."/>
            <person name="Marra M.A."/>
            <person name="Hamelin R.C."/>
            <person name="Hirst M."/>
            <person name="Jones S.J.M."/>
            <person name="Bohlmann J."/>
            <person name="Breuil C."/>
        </authorList>
    </citation>
    <scope>NUCLEOTIDE SEQUENCE [LARGE SCALE GENOMIC DNA]</scope>
    <source>
        <strain evidence="8">kw1407 / UAMH 11150</strain>
    </source>
</reference>
<sequence>MPTSHVLPESEQLLQDIADCLGKAKKVLVVTGAGISTNSGIPDFRSKNGLYSLIQAKFEAAACADSTEVESESDIPASQEPPTKRRKLRVKDEGTQEELPHGTSRRGSNKKETSLSDTVVEAGSTIHVAVPASQYSDVGTIYCAPDTSDGDQSIVVRLPNRTHRPADTLSTPACPLPNESIVRESIECIGEPACKFEDVSSHLPTSSPLSSPPPILFDPEDETFGSGVSTSSDSDSETDEATSPSHPSLSTQSSYSSRSGLPNMKGRELFDASIWADPLKTSVFYTFATTLRQKVKSVIPTPSHQFISNLRDTGKLVRCYTQNIDEIEEKVGLTTSLVLGPGKKGRFSTRTASRASTGTGTSTPQEHEAGSQTQGQSQAQAPVQIQVQGQGDTLQAPGKATANQDPRNRGVECVFLHGSLRMLRCFRCGHTTPWDENGRENETLSGRQPSCPRCEGATAAREGRGKRALAVGKLRPDIVLYGEEHPNAHLISPIVQHDISLAPDIMLILGTSLKVHGLKVLIREFSKAVHSRAGKVVFVNLTKPSESVWSDVIDYWIQWDCDAWVHDLKERKPALWLPPGSAAEDAKKKRKSSSNRRSKDESQPQEQDKTPKETDDEKAVMEPNGKEDESGKMLAKTEKRAANKDESDDANTADRLPNPDAERPLSVGDDTANGAFVVWKIMNEFARISGRPDGDLPKVKKARAGSGRRKPRHSAPVGLMGGELQIILESQAGNSMGKVGRVGQLQAEEGQEAPQRSGPLPVAASKASPDAVSAEVHTAPPAKTTSTRTTSSKVVKLKVEDYSILSAVKANPRRRQSKKLLEAQETEALRKTGRRGRPSDPEQEKKATRRRAKSMGALPGTATVESEQQQQQQPAWTETDKVAEKLWAQLAKPPGRGPASLPTANPTGGKLQGEAEAEAFAISSAAMPPLKPILGNVFFFQDPLYNSYGFPPPWPQVWSCNEQVRREADEHGRGG</sequence>
<feature type="compositionally biased region" description="Low complexity" evidence="5">
    <location>
        <begin position="241"/>
        <end position="259"/>
    </location>
</feature>
<dbReference type="Pfam" id="PF02146">
    <property type="entry name" value="SIR2"/>
    <property type="match status" value="3"/>
</dbReference>
<dbReference type="Proteomes" id="UP000007796">
    <property type="component" value="Unassembled WGS sequence"/>
</dbReference>
<dbReference type="HOGENOM" id="CLU_005935_0_0_1"/>
<evidence type="ECO:0000259" key="6">
    <source>
        <dbReference type="PROSITE" id="PS50305"/>
    </source>
</evidence>
<dbReference type="EMBL" id="GL629782">
    <property type="protein sequence ID" value="EFX02195.1"/>
    <property type="molecule type" value="Genomic_DNA"/>
</dbReference>
<dbReference type="FunCoup" id="F0XJ07">
    <property type="interactions" value="55"/>
</dbReference>
<gene>
    <name evidence="7" type="ORF">CMQ_2244</name>
</gene>
<keyword evidence="8" id="KW-1185">Reference proteome</keyword>
<dbReference type="InParanoid" id="F0XJ07"/>
<feature type="domain" description="Deacetylase sirtuin-type" evidence="6">
    <location>
        <begin position="7"/>
        <end position="571"/>
    </location>
</feature>
<dbReference type="Gene3D" id="3.40.50.1220">
    <property type="entry name" value="TPP-binding domain"/>
    <property type="match status" value="2"/>
</dbReference>
<evidence type="ECO:0000313" key="8">
    <source>
        <dbReference type="Proteomes" id="UP000007796"/>
    </source>
</evidence>
<dbReference type="PANTHER" id="PTHR11085:SF8">
    <property type="entry name" value="NAD-DEPENDENT HISTONE DEACETYLASE HST3"/>
    <property type="match status" value="1"/>
</dbReference>
<feature type="compositionally biased region" description="Basic and acidic residues" evidence="5">
    <location>
        <begin position="597"/>
        <end position="645"/>
    </location>
</feature>
<keyword evidence="2" id="KW-0808">Transferase</keyword>
<dbReference type="InterPro" id="IPR029035">
    <property type="entry name" value="DHS-like_NAD/FAD-binding_dom"/>
</dbReference>
<dbReference type="GeneID" id="25975212"/>
<feature type="compositionally biased region" description="Basic residues" evidence="5">
    <location>
        <begin position="699"/>
        <end position="713"/>
    </location>
</feature>
<evidence type="ECO:0000256" key="1">
    <source>
        <dbReference type="ARBA" id="ARBA00006924"/>
    </source>
</evidence>
<dbReference type="OrthoDB" id="2919105at2759"/>
<dbReference type="GO" id="GO:0070403">
    <property type="term" value="F:NAD+ binding"/>
    <property type="evidence" value="ECO:0007669"/>
    <property type="project" value="InterPro"/>
</dbReference>
<comment type="similarity">
    <text evidence="1">Belongs to the sirtuin family. Class I subfamily.</text>
</comment>
<evidence type="ECO:0000256" key="3">
    <source>
        <dbReference type="ARBA" id="ARBA00023027"/>
    </source>
</evidence>